<dbReference type="EMBL" id="ASHM01042960">
    <property type="protein sequence ID" value="PNX82911.1"/>
    <property type="molecule type" value="Genomic_DNA"/>
</dbReference>
<reference evidence="2 3" key="2">
    <citation type="journal article" date="2017" name="Front. Plant Sci.">
        <title>Gene Classification and Mining of Molecular Markers Useful in Red Clover (Trifolium pratense) Breeding.</title>
        <authorList>
            <person name="Istvanek J."/>
            <person name="Dluhosova J."/>
            <person name="Dluhos P."/>
            <person name="Patkova L."/>
            <person name="Nedelnik J."/>
            <person name="Repkova J."/>
        </authorList>
    </citation>
    <scope>NUCLEOTIDE SEQUENCE [LARGE SCALE GENOMIC DNA]</scope>
    <source>
        <strain evidence="3">cv. Tatra</strain>
        <tissue evidence="2">Young leaves</tissue>
    </source>
</reference>
<evidence type="ECO:0000313" key="2">
    <source>
        <dbReference type="EMBL" id="PNX82911.1"/>
    </source>
</evidence>
<proteinExistence type="predicted"/>
<feature type="transmembrane region" description="Helical" evidence="1">
    <location>
        <begin position="66"/>
        <end position="86"/>
    </location>
</feature>
<gene>
    <name evidence="2" type="ORF">L195_g038948</name>
</gene>
<protein>
    <submittedName>
        <fullName evidence="2">Uncharacterized protein</fullName>
    </submittedName>
</protein>
<sequence length="90" mass="10518">MNIALRTTHLWEWRAVQSVHEDASPVADQHRLQWQVPRHGWLKCNIDAVFKELQTLQVGGGVLETITYVLLVLMMFTKVSKLLYFVNLRE</sequence>
<evidence type="ECO:0000256" key="1">
    <source>
        <dbReference type="SAM" id="Phobius"/>
    </source>
</evidence>
<name>A0A2K3LWJ6_TRIPR</name>
<accession>A0A2K3LWJ6</accession>
<reference evidence="2 3" key="1">
    <citation type="journal article" date="2014" name="Am. J. Bot.">
        <title>Genome assembly and annotation for red clover (Trifolium pratense; Fabaceae).</title>
        <authorList>
            <person name="Istvanek J."/>
            <person name="Jaros M."/>
            <person name="Krenek A."/>
            <person name="Repkova J."/>
        </authorList>
    </citation>
    <scope>NUCLEOTIDE SEQUENCE [LARGE SCALE GENOMIC DNA]</scope>
    <source>
        <strain evidence="3">cv. Tatra</strain>
        <tissue evidence="2">Young leaves</tissue>
    </source>
</reference>
<keyword evidence="1" id="KW-1133">Transmembrane helix</keyword>
<dbReference type="AlphaFoldDB" id="A0A2K3LWJ6"/>
<keyword evidence="1" id="KW-0472">Membrane</keyword>
<organism evidence="2 3">
    <name type="scientific">Trifolium pratense</name>
    <name type="common">Red clover</name>
    <dbReference type="NCBI Taxonomy" id="57577"/>
    <lineage>
        <taxon>Eukaryota</taxon>
        <taxon>Viridiplantae</taxon>
        <taxon>Streptophyta</taxon>
        <taxon>Embryophyta</taxon>
        <taxon>Tracheophyta</taxon>
        <taxon>Spermatophyta</taxon>
        <taxon>Magnoliopsida</taxon>
        <taxon>eudicotyledons</taxon>
        <taxon>Gunneridae</taxon>
        <taxon>Pentapetalae</taxon>
        <taxon>rosids</taxon>
        <taxon>fabids</taxon>
        <taxon>Fabales</taxon>
        <taxon>Fabaceae</taxon>
        <taxon>Papilionoideae</taxon>
        <taxon>50 kb inversion clade</taxon>
        <taxon>NPAAA clade</taxon>
        <taxon>Hologalegina</taxon>
        <taxon>IRL clade</taxon>
        <taxon>Trifolieae</taxon>
        <taxon>Trifolium</taxon>
    </lineage>
</organism>
<evidence type="ECO:0000313" key="3">
    <source>
        <dbReference type="Proteomes" id="UP000236291"/>
    </source>
</evidence>
<dbReference type="Proteomes" id="UP000236291">
    <property type="component" value="Unassembled WGS sequence"/>
</dbReference>
<comment type="caution">
    <text evidence="2">The sequence shown here is derived from an EMBL/GenBank/DDBJ whole genome shotgun (WGS) entry which is preliminary data.</text>
</comment>
<keyword evidence="1" id="KW-0812">Transmembrane</keyword>